<feature type="domain" description="Aminoglycoside phosphotransferase" evidence="1">
    <location>
        <begin position="47"/>
        <end position="248"/>
    </location>
</feature>
<dbReference type="InterPro" id="IPR002575">
    <property type="entry name" value="Aminoglycoside_PTrfase"/>
</dbReference>
<dbReference type="InterPro" id="IPR011009">
    <property type="entry name" value="Kinase-like_dom_sf"/>
</dbReference>
<evidence type="ECO:0000313" key="2">
    <source>
        <dbReference type="EMBL" id="MCL6283706.1"/>
    </source>
</evidence>
<proteinExistence type="predicted"/>
<dbReference type="Pfam" id="PF01636">
    <property type="entry name" value="APH"/>
    <property type="match status" value="1"/>
</dbReference>
<protein>
    <submittedName>
        <fullName evidence="2">Aminoglycoside phosphotransferase family protein</fullName>
    </submittedName>
</protein>
<gene>
    <name evidence="2" type="ORF">M3P21_09200</name>
</gene>
<evidence type="ECO:0000313" key="3">
    <source>
        <dbReference type="Proteomes" id="UP001203880"/>
    </source>
</evidence>
<accession>A0ABT0Q1E5</accession>
<dbReference type="EMBL" id="JAMFMB010000009">
    <property type="protein sequence ID" value="MCL6283706.1"/>
    <property type="molecule type" value="Genomic_DNA"/>
</dbReference>
<sequence length="325" mass="37311">MLTLSHHETQLASAYVDEFAQACLGGAAPAFDCIYRSSNFPQTRLVLRISTAEGSYALKVDTESPLTGRLKAEFGVLQELHTFFQDNKTSQVVRPVYYSPGNAFFVTVFIDRPTAVDLIYDSPDDGKVAQVYRRAGSWLHDLHGFRAPTQMPFWPQWMMESIRELAKTARPEIAEDYRVMMNIMRADAGRLRGKPVLRTFSHGDFHGLNLILGQGAALGLDFTEVIEKPAIYDIVDFLKADVFRDDTGQDLDRSGILRKNKEMFFRRYRHPIDMDILDFCIRGRLLKDWLEVSGEEYTPTEFEVQKSRHLRHRLRRALIEPVTLD</sequence>
<dbReference type="SUPFAM" id="SSF56112">
    <property type="entry name" value="Protein kinase-like (PK-like)"/>
    <property type="match status" value="1"/>
</dbReference>
<keyword evidence="3" id="KW-1185">Reference proteome</keyword>
<dbReference type="Proteomes" id="UP001203880">
    <property type="component" value="Unassembled WGS sequence"/>
</dbReference>
<name>A0ABT0Q1E5_9RHOB</name>
<reference evidence="2" key="1">
    <citation type="submission" date="2022-05" db="EMBL/GenBank/DDBJ databases">
        <authorList>
            <person name="Park J.-S."/>
        </authorList>
    </citation>
    <scope>NUCLEOTIDE SEQUENCE</scope>
    <source>
        <strain evidence="2">2012CJ41-6</strain>
    </source>
</reference>
<comment type="caution">
    <text evidence="2">The sequence shown here is derived from an EMBL/GenBank/DDBJ whole genome shotgun (WGS) entry which is preliminary data.</text>
</comment>
<organism evidence="2 3">
    <name type="scientific">Ruegeria spongiae</name>
    <dbReference type="NCBI Taxonomy" id="2942209"/>
    <lineage>
        <taxon>Bacteria</taxon>
        <taxon>Pseudomonadati</taxon>
        <taxon>Pseudomonadota</taxon>
        <taxon>Alphaproteobacteria</taxon>
        <taxon>Rhodobacterales</taxon>
        <taxon>Roseobacteraceae</taxon>
        <taxon>Ruegeria</taxon>
    </lineage>
</organism>
<evidence type="ECO:0000259" key="1">
    <source>
        <dbReference type="Pfam" id="PF01636"/>
    </source>
</evidence>
<dbReference type="RefSeq" id="WP_249709226.1">
    <property type="nucleotide sequence ID" value="NZ_JAMFMB010000009.1"/>
</dbReference>